<reference evidence="4 5" key="1">
    <citation type="submission" date="2023-05" db="EMBL/GenBank/DDBJ databases">
        <title>Draft genome sequence of Streptomyces sp. B-S-A12 isolated from a cave soil in Thailand.</title>
        <authorList>
            <person name="Chamroensaksri N."/>
            <person name="Muangham S."/>
        </authorList>
    </citation>
    <scope>NUCLEOTIDE SEQUENCE [LARGE SCALE GENOMIC DNA]</scope>
    <source>
        <strain evidence="4 5">B-S-A12</strain>
    </source>
</reference>
<keyword evidence="2" id="KW-0812">Transmembrane</keyword>
<feature type="transmembrane region" description="Helical" evidence="2">
    <location>
        <begin position="80"/>
        <end position="99"/>
    </location>
</feature>
<evidence type="ECO:0000313" key="5">
    <source>
        <dbReference type="Proteomes" id="UP001237105"/>
    </source>
</evidence>
<evidence type="ECO:0000256" key="1">
    <source>
        <dbReference type="SAM" id="MobiDB-lite"/>
    </source>
</evidence>
<feature type="domain" description="DUF7144" evidence="3">
    <location>
        <begin position="37"/>
        <end position="148"/>
    </location>
</feature>
<evidence type="ECO:0000313" key="4">
    <source>
        <dbReference type="EMBL" id="MDI3419154.1"/>
    </source>
</evidence>
<feature type="region of interest" description="Disordered" evidence="1">
    <location>
        <begin position="1"/>
        <end position="29"/>
    </location>
</feature>
<keyword evidence="5" id="KW-1185">Reference proteome</keyword>
<accession>A0ABT6SWD1</accession>
<comment type="caution">
    <text evidence="4">The sequence shown here is derived from an EMBL/GenBank/DDBJ whole genome shotgun (WGS) entry which is preliminary data.</text>
</comment>
<name>A0ABT6SWD1_9ACTN</name>
<proteinExistence type="predicted"/>
<evidence type="ECO:0000259" key="3">
    <source>
        <dbReference type="Pfam" id="PF23636"/>
    </source>
</evidence>
<feature type="transmembrane region" description="Helical" evidence="2">
    <location>
        <begin position="37"/>
        <end position="60"/>
    </location>
</feature>
<dbReference type="EMBL" id="JASCIS010000009">
    <property type="protein sequence ID" value="MDI3419154.1"/>
    <property type="molecule type" value="Genomic_DNA"/>
</dbReference>
<protein>
    <recommendedName>
        <fullName evidence="3">DUF7144 domain-containing protein</fullName>
    </recommendedName>
</protein>
<feature type="transmembrane region" description="Helical" evidence="2">
    <location>
        <begin position="129"/>
        <end position="146"/>
    </location>
</feature>
<dbReference type="Proteomes" id="UP001237105">
    <property type="component" value="Unassembled WGS sequence"/>
</dbReference>
<dbReference type="InterPro" id="IPR055568">
    <property type="entry name" value="DUF7144"/>
</dbReference>
<dbReference type="RefSeq" id="WP_282535062.1">
    <property type="nucleotide sequence ID" value="NZ_JASCIS010000009.1"/>
</dbReference>
<evidence type="ECO:0000256" key="2">
    <source>
        <dbReference type="SAM" id="Phobius"/>
    </source>
</evidence>
<feature type="transmembrane region" description="Helical" evidence="2">
    <location>
        <begin position="104"/>
        <end position="123"/>
    </location>
</feature>
<keyword evidence="2" id="KW-1133">Transmembrane helix</keyword>
<feature type="compositionally biased region" description="Basic and acidic residues" evidence="1">
    <location>
        <begin position="15"/>
        <end position="27"/>
    </location>
</feature>
<keyword evidence="2" id="KW-0472">Membrane</keyword>
<gene>
    <name evidence="4" type="ORF">QIT00_11405</name>
</gene>
<dbReference type="Pfam" id="PF23636">
    <property type="entry name" value="DUF7144"/>
    <property type="match status" value="1"/>
</dbReference>
<organism evidence="4 5">
    <name type="scientific">Streptomyces luteolus</name>
    <dbReference type="NCBI Taxonomy" id="3043615"/>
    <lineage>
        <taxon>Bacteria</taxon>
        <taxon>Bacillati</taxon>
        <taxon>Actinomycetota</taxon>
        <taxon>Actinomycetes</taxon>
        <taxon>Kitasatosporales</taxon>
        <taxon>Streptomycetaceae</taxon>
        <taxon>Streptomyces</taxon>
    </lineage>
</organism>
<sequence length="158" mass="17032">MSESTPHPHPSHPHAHTEHPHGEHPHQESNALASGGVMFAGVLLMLEGMFSAIAGISAIAKDDVYTRLGDYVFELNLTSWGWIHLVVGVIAFITGAGVLKGAAWARTLGVTIAALVVLLQFLWLPYQPIWSLVTIALAVFVIWALCTDTGREPAPHVD</sequence>